<gene>
    <name evidence="6" type="ORF">SAMN05216529_104276</name>
</gene>
<evidence type="ECO:0000256" key="2">
    <source>
        <dbReference type="ARBA" id="ARBA00023125"/>
    </source>
</evidence>
<evidence type="ECO:0000256" key="3">
    <source>
        <dbReference type="ARBA" id="ARBA00023172"/>
    </source>
</evidence>
<dbReference type="OrthoDB" id="9797501at2"/>
<dbReference type="CDD" id="cd03768">
    <property type="entry name" value="SR_ResInv"/>
    <property type="match status" value="1"/>
</dbReference>
<dbReference type="EMBL" id="UHJJ01000004">
    <property type="protein sequence ID" value="SUQ13962.1"/>
    <property type="molecule type" value="Genomic_DNA"/>
</dbReference>
<feature type="active site" description="O-(5'-phospho-DNA)-serine intermediate" evidence="4">
    <location>
        <position position="11"/>
    </location>
</feature>
<keyword evidence="2" id="KW-0238">DNA-binding</keyword>
<name>A0A316A1G7_9FIRM</name>
<evidence type="ECO:0000256" key="1">
    <source>
        <dbReference type="ARBA" id="ARBA00022908"/>
    </source>
</evidence>
<dbReference type="GO" id="GO:0015074">
    <property type="term" value="P:DNA integration"/>
    <property type="evidence" value="ECO:0007669"/>
    <property type="project" value="UniProtKB-KW"/>
</dbReference>
<dbReference type="PROSITE" id="PS00398">
    <property type="entry name" value="RECOMBINASES_2"/>
    <property type="match status" value="1"/>
</dbReference>
<protein>
    <submittedName>
        <fullName evidence="6">Site-specific DNA recombinase</fullName>
    </submittedName>
</protein>
<dbReference type="InterPro" id="IPR036162">
    <property type="entry name" value="Resolvase-like_N_sf"/>
</dbReference>
<dbReference type="RefSeq" id="WP_109710376.1">
    <property type="nucleotide sequence ID" value="NZ_QGDS01000004.1"/>
</dbReference>
<dbReference type="Proteomes" id="UP000254051">
    <property type="component" value="Unassembled WGS sequence"/>
</dbReference>
<dbReference type="Pfam" id="PF00239">
    <property type="entry name" value="Resolvase"/>
    <property type="match status" value="1"/>
</dbReference>
<keyword evidence="7" id="KW-1185">Reference proteome</keyword>
<dbReference type="InterPro" id="IPR050639">
    <property type="entry name" value="SSR_resolvase"/>
</dbReference>
<dbReference type="InterPro" id="IPR006119">
    <property type="entry name" value="Resolv_N"/>
</dbReference>
<accession>A0A316A1G7</accession>
<dbReference type="PROSITE" id="PS51736">
    <property type="entry name" value="RECOMBINASES_3"/>
    <property type="match status" value="1"/>
</dbReference>
<proteinExistence type="predicted"/>
<evidence type="ECO:0000259" key="5">
    <source>
        <dbReference type="PROSITE" id="PS51736"/>
    </source>
</evidence>
<dbReference type="InterPro" id="IPR006118">
    <property type="entry name" value="Recombinase_CS"/>
</dbReference>
<dbReference type="GO" id="GO:0000150">
    <property type="term" value="F:DNA strand exchange activity"/>
    <property type="evidence" value="ECO:0007669"/>
    <property type="project" value="InterPro"/>
</dbReference>
<dbReference type="Gene3D" id="3.40.50.1390">
    <property type="entry name" value="Resolvase, N-terminal catalytic domain"/>
    <property type="match status" value="1"/>
</dbReference>
<dbReference type="AlphaFoldDB" id="A0A316A1G7"/>
<dbReference type="GO" id="GO:0003677">
    <property type="term" value="F:DNA binding"/>
    <property type="evidence" value="ECO:0007669"/>
    <property type="project" value="UniProtKB-KW"/>
</dbReference>
<organism evidence="6 7">
    <name type="scientific">Faecalicatena contorta</name>
    <dbReference type="NCBI Taxonomy" id="39482"/>
    <lineage>
        <taxon>Bacteria</taxon>
        <taxon>Bacillati</taxon>
        <taxon>Bacillota</taxon>
        <taxon>Clostridia</taxon>
        <taxon>Lachnospirales</taxon>
        <taxon>Lachnospiraceae</taxon>
        <taxon>Faecalicatena</taxon>
    </lineage>
</organism>
<sequence length="207" mass="24239">MNNFYGYMRVSTLDQNVERQRVELSRWGIIDKNIFYDRLSGKDFNRPQYQKLKRKLKEGDVLVVKSIDRLGRNYDDIQEEWRDIVKNRKADIVILDMPILDTRTNKDLIGTLISDIVLQLLSYVAQAERENIRQRQAEGIALAKAQGKHLGRFPTPIPEEFYPVYEKWQQRVYTLNTASRALGITISQFRTMIKKHTQETGGNAHHS</sequence>
<dbReference type="PANTHER" id="PTHR30461">
    <property type="entry name" value="DNA-INVERTASE FROM LAMBDOID PROPHAGE"/>
    <property type="match status" value="1"/>
</dbReference>
<evidence type="ECO:0000313" key="6">
    <source>
        <dbReference type="EMBL" id="SUQ13962.1"/>
    </source>
</evidence>
<dbReference type="PANTHER" id="PTHR30461:SF19">
    <property type="entry name" value="SITE-SPECIFIC RECOMBINASE RESOLVASE FAMILY"/>
    <property type="match status" value="1"/>
</dbReference>
<dbReference type="SUPFAM" id="SSF53041">
    <property type="entry name" value="Resolvase-like"/>
    <property type="match status" value="1"/>
</dbReference>
<keyword evidence="1" id="KW-0229">DNA integration</keyword>
<reference evidence="7" key="1">
    <citation type="submission" date="2017-07" db="EMBL/GenBank/DDBJ databases">
        <authorList>
            <person name="Varghese N."/>
            <person name="Submissions S."/>
        </authorList>
    </citation>
    <scope>NUCLEOTIDE SEQUENCE [LARGE SCALE GENOMIC DNA]</scope>
    <source>
        <strain evidence="7">NLAE-zl-C134</strain>
    </source>
</reference>
<evidence type="ECO:0000313" key="7">
    <source>
        <dbReference type="Proteomes" id="UP000254051"/>
    </source>
</evidence>
<dbReference type="SMART" id="SM00857">
    <property type="entry name" value="Resolvase"/>
    <property type="match status" value="1"/>
</dbReference>
<evidence type="ECO:0000256" key="4">
    <source>
        <dbReference type="PIRSR" id="PIRSR606118-50"/>
    </source>
</evidence>
<keyword evidence="3" id="KW-0233">DNA recombination</keyword>
<feature type="domain" description="Resolvase/invertase-type recombinase catalytic" evidence="5">
    <location>
        <begin position="3"/>
        <end position="147"/>
    </location>
</feature>